<evidence type="ECO:0000313" key="10">
    <source>
        <dbReference type="Proteomes" id="UP000281738"/>
    </source>
</evidence>
<evidence type="ECO:0000256" key="6">
    <source>
        <dbReference type="ARBA" id="ARBA00023136"/>
    </source>
</evidence>
<name>A0A3N2CYD4_9ACTN</name>
<proteinExistence type="predicted"/>
<comment type="subcellular location">
    <subcellularLocation>
        <location evidence="1">Cell membrane</location>
        <topology evidence="1">Multi-pass membrane protein</topology>
    </subcellularLocation>
</comment>
<dbReference type="EMBL" id="RKHO01000001">
    <property type="protein sequence ID" value="ROR92541.1"/>
    <property type="molecule type" value="Genomic_DNA"/>
</dbReference>
<dbReference type="GO" id="GO:0016780">
    <property type="term" value="F:phosphotransferase activity, for other substituted phosphate groups"/>
    <property type="evidence" value="ECO:0007669"/>
    <property type="project" value="InterPro"/>
</dbReference>
<feature type="transmembrane region" description="Helical" evidence="8">
    <location>
        <begin position="274"/>
        <end position="292"/>
    </location>
</feature>
<keyword evidence="3 9" id="KW-0808">Transferase</keyword>
<dbReference type="GO" id="GO:0071555">
    <property type="term" value="P:cell wall organization"/>
    <property type="evidence" value="ECO:0007669"/>
    <property type="project" value="TreeGrafter"/>
</dbReference>
<organism evidence="9 10">
    <name type="scientific">Nocardioides aurantiacus</name>
    <dbReference type="NCBI Taxonomy" id="86796"/>
    <lineage>
        <taxon>Bacteria</taxon>
        <taxon>Bacillati</taxon>
        <taxon>Actinomycetota</taxon>
        <taxon>Actinomycetes</taxon>
        <taxon>Propionibacteriales</taxon>
        <taxon>Nocardioidaceae</taxon>
        <taxon>Nocardioides</taxon>
    </lineage>
</organism>
<feature type="binding site" evidence="7">
    <location>
        <position position="197"/>
    </location>
    <ligand>
        <name>Mg(2+)</name>
        <dbReference type="ChEBI" id="CHEBI:18420"/>
    </ligand>
</feature>
<feature type="transmembrane region" description="Helical" evidence="8">
    <location>
        <begin position="118"/>
        <end position="136"/>
    </location>
</feature>
<dbReference type="Pfam" id="PF00953">
    <property type="entry name" value="Glycos_transf_4"/>
    <property type="match status" value="1"/>
</dbReference>
<keyword evidence="4 8" id="KW-0812">Transmembrane</keyword>
<dbReference type="GO" id="GO:0009103">
    <property type="term" value="P:lipopolysaccharide biosynthetic process"/>
    <property type="evidence" value="ECO:0007669"/>
    <property type="project" value="TreeGrafter"/>
</dbReference>
<gene>
    <name evidence="9" type="ORF">EDD33_3432</name>
</gene>
<feature type="transmembrane region" description="Helical" evidence="8">
    <location>
        <begin position="49"/>
        <end position="82"/>
    </location>
</feature>
<feature type="binding site" evidence="7">
    <location>
        <position position="138"/>
    </location>
    <ligand>
        <name>Mg(2+)</name>
        <dbReference type="ChEBI" id="CHEBI:18420"/>
    </ligand>
</feature>
<reference evidence="9 10" key="1">
    <citation type="submission" date="2018-11" db="EMBL/GenBank/DDBJ databases">
        <title>Sequencing the genomes of 1000 actinobacteria strains.</title>
        <authorList>
            <person name="Klenk H.-P."/>
        </authorList>
    </citation>
    <scope>NUCLEOTIDE SEQUENCE [LARGE SCALE GENOMIC DNA]</scope>
    <source>
        <strain evidence="9 10">DSM 12652</strain>
    </source>
</reference>
<keyword evidence="10" id="KW-1185">Reference proteome</keyword>
<keyword evidence="5 8" id="KW-1133">Transmembrane helix</keyword>
<evidence type="ECO:0000256" key="2">
    <source>
        <dbReference type="ARBA" id="ARBA00022475"/>
    </source>
</evidence>
<sequence>MRESLLLTLVGTGVLTGVSVPLLRRARLLDRPNNRSSHDRVVPRGGGLPVMLVLVPVGLVLTGDTGSTMVLLVAVLLALVGLTDDRSPLPPRTRLVAQVVGGVLVAGTASWVAGVEPWWPAFVVLGSLGFAAYVNAFNFMDGINGISALHAAVAGVWFGWLGHTEAVPALLVLGGALIGAAVGFLPWNAAGAVFLGDVGSYGLGAVIAGCTVLAWGEGVPGAVAVAPLLVYLADTGWVIVKIVRRGDALGTAHRGHVYQRVVDERGWGHLRTGAWVALASAVCCVVVALGWRQVPLPVTAFLVCSVLVGYLVTPLLLGALHGRVVPR</sequence>
<keyword evidence="2" id="KW-1003">Cell membrane</keyword>
<feature type="transmembrane region" description="Helical" evidence="8">
    <location>
        <begin position="166"/>
        <end position="185"/>
    </location>
</feature>
<protein>
    <submittedName>
        <fullName evidence="9">UDP-N-acetylmuramyl pentapeptide phosphotransferase/UDP-N-acetylglucosamine-1-phosphate transferase</fullName>
    </submittedName>
</protein>
<evidence type="ECO:0000256" key="7">
    <source>
        <dbReference type="PIRSR" id="PIRSR600715-1"/>
    </source>
</evidence>
<dbReference type="GO" id="GO:0046872">
    <property type="term" value="F:metal ion binding"/>
    <property type="evidence" value="ECO:0007669"/>
    <property type="project" value="UniProtKB-KW"/>
</dbReference>
<accession>A0A3N2CYD4</accession>
<keyword evidence="7" id="KW-0479">Metal-binding</keyword>
<dbReference type="Proteomes" id="UP000281738">
    <property type="component" value="Unassembled WGS sequence"/>
</dbReference>
<dbReference type="GO" id="GO:0005886">
    <property type="term" value="C:plasma membrane"/>
    <property type="evidence" value="ECO:0007669"/>
    <property type="project" value="UniProtKB-SubCell"/>
</dbReference>
<dbReference type="InterPro" id="IPR000715">
    <property type="entry name" value="Glycosyl_transferase_4"/>
</dbReference>
<evidence type="ECO:0000313" key="9">
    <source>
        <dbReference type="EMBL" id="ROR92541.1"/>
    </source>
</evidence>
<dbReference type="PANTHER" id="PTHR22926:SF3">
    <property type="entry name" value="UNDECAPRENYL-PHOSPHATE ALPHA-N-ACETYLGLUCOSAMINYL 1-PHOSPHATE TRANSFERASE"/>
    <property type="match status" value="1"/>
</dbReference>
<feature type="transmembrane region" description="Helical" evidence="8">
    <location>
        <begin position="221"/>
        <end position="240"/>
    </location>
</feature>
<evidence type="ECO:0000256" key="3">
    <source>
        <dbReference type="ARBA" id="ARBA00022679"/>
    </source>
</evidence>
<comment type="cofactor">
    <cofactor evidence="7">
        <name>Mg(2+)</name>
        <dbReference type="ChEBI" id="CHEBI:18420"/>
    </cofactor>
</comment>
<feature type="transmembrane region" description="Helical" evidence="8">
    <location>
        <begin position="298"/>
        <end position="320"/>
    </location>
</feature>
<keyword evidence="6 8" id="KW-0472">Membrane</keyword>
<dbReference type="AlphaFoldDB" id="A0A3N2CYD4"/>
<keyword evidence="7" id="KW-0460">Magnesium</keyword>
<dbReference type="RefSeq" id="WP_211332579.1">
    <property type="nucleotide sequence ID" value="NZ_RKHO01000001.1"/>
</dbReference>
<evidence type="ECO:0000256" key="1">
    <source>
        <dbReference type="ARBA" id="ARBA00004651"/>
    </source>
</evidence>
<dbReference type="PANTHER" id="PTHR22926">
    <property type="entry name" value="PHOSPHO-N-ACETYLMURAMOYL-PENTAPEPTIDE-TRANSFERASE"/>
    <property type="match status" value="1"/>
</dbReference>
<dbReference type="GO" id="GO:0044038">
    <property type="term" value="P:cell wall macromolecule biosynthetic process"/>
    <property type="evidence" value="ECO:0007669"/>
    <property type="project" value="TreeGrafter"/>
</dbReference>
<feature type="transmembrane region" description="Helical" evidence="8">
    <location>
        <begin position="143"/>
        <end position="160"/>
    </location>
</feature>
<evidence type="ECO:0000256" key="8">
    <source>
        <dbReference type="SAM" id="Phobius"/>
    </source>
</evidence>
<feature type="transmembrane region" description="Helical" evidence="8">
    <location>
        <begin position="94"/>
        <end position="112"/>
    </location>
</feature>
<comment type="caution">
    <text evidence="9">The sequence shown here is derived from an EMBL/GenBank/DDBJ whole genome shotgun (WGS) entry which is preliminary data.</text>
</comment>
<evidence type="ECO:0000256" key="4">
    <source>
        <dbReference type="ARBA" id="ARBA00022692"/>
    </source>
</evidence>
<evidence type="ECO:0000256" key="5">
    <source>
        <dbReference type="ARBA" id="ARBA00022989"/>
    </source>
</evidence>
<feature type="transmembrane region" description="Helical" evidence="8">
    <location>
        <begin position="192"/>
        <end position="215"/>
    </location>
</feature>